<protein>
    <submittedName>
        <fullName evidence="2">Uncharacterized protein</fullName>
    </submittedName>
</protein>
<dbReference type="AlphaFoldDB" id="A0A158FBB0"/>
<reference evidence="2 3" key="1">
    <citation type="submission" date="2016-01" db="EMBL/GenBank/DDBJ databases">
        <authorList>
            <person name="Oliw E.H."/>
        </authorList>
    </citation>
    <scope>NUCLEOTIDE SEQUENCE [LARGE SCALE GENOMIC DNA]</scope>
    <source>
        <strain evidence="2">LMG 27134</strain>
    </source>
</reference>
<keyword evidence="1" id="KW-0472">Membrane</keyword>
<evidence type="ECO:0000313" key="2">
    <source>
        <dbReference type="EMBL" id="SAL17037.1"/>
    </source>
</evidence>
<evidence type="ECO:0000313" key="3">
    <source>
        <dbReference type="Proteomes" id="UP000054683"/>
    </source>
</evidence>
<accession>A0A158FBB0</accession>
<evidence type="ECO:0000256" key="1">
    <source>
        <dbReference type="SAM" id="Phobius"/>
    </source>
</evidence>
<dbReference type="EMBL" id="FCOK02000004">
    <property type="protein sequence ID" value="SAL17037.1"/>
    <property type="molecule type" value="Genomic_DNA"/>
</dbReference>
<gene>
    <name evidence="2" type="ORF">AWB69_00901</name>
</gene>
<dbReference type="OrthoDB" id="8577941at2"/>
<keyword evidence="1" id="KW-1133">Transmembrane helix</keyword>
<dbReference type="RefSeq" id="WP_062082586.1">
    <property type="nucleotide sequence ID" value="NZ_FCOK02000004.1"/>
</dbReference>
<sequence length="107" mass="11738">MWSIAFVVLLAAGGAATVLLWPKHVPTNDWQFWTTLVVLPTALATFIVSRRFSAYEASKLDVQAKNDVVGAYNQSVFDAASKPFAVLAAAYRFSCDRKDNALDGIRN</sequence>
<keyword evidence="1" id="KW-0812">Transmembrane</keyword>
<organism evidence="2 3">
    <name type="scientific">Caballeronia udeis</name>
    <dbReference type="NCBI Taxonomy" id="1232866"/>
    <lineage>
        <taxon>Bacteria</taxon>
        <taxon>Pseudomonadati</taxon>
        <taxon>Pseudomonadota</taxon>
        <taxon>Betaproteobacteria</taxon>
        <taxon>Burkholderiales</taxon>
        <taxon>Burkholderiaceae</taxon>
        <taxon>Caballeronia</taxon>
    </lineage>
</organism>
<name>A0A158FBB0_9BURK</name>
<dbReference type="Proteomes" id="UP000054683">
    <property type="component" value="Unassembled WGS sequence"/>
</dbReference>
<proteinExistence type="predicted"/>
<feature type="transmembrane region" description="Helical" evidence="1">
    <location>
        <begin position="30"/>
        <end position="49"/>
    </location>
</feature>